<keyword evidence="1" id="KW-0378">Hydrolase</keyword>
<dbReference type="EMBL" id="CP151087">
    <property type="protein sequence ID" value="WZN56804.1"/>
    <property type="molecule type" value="Genomic_DNA"/>
</dbReference>
<protein>
    <submittedName>
        <fullName evidence="1">N-acetylmuramoyl-L-alanine amidase</fullName>
        <ecNumber evidence="1">3.5.1.28</ecNumber>
    </submittedName>
</protein>
<evidence type="ECO:0000313" key="1">
    <source>
        <dbReference type="EMBL" id="WZN56804.1"/>
    </source>
</evidence>
<gene>
    <name evidence="1" type="ORF">AACH28_04555</name>
</gene>
<sequence>MQVKSNLLYNNDGTPVGFRPTLNKGSVITPIYIVMHYDAAPNSTSAINWMTDPKSQVSAHLHISREGVVTQLVPFNLKAWHAGVSKWRGLTGLNSYSIGIELQNTGSQQYTDVQINAAIEACKAIIANYPIKEIIGHSDIAPGRKPDPGPQFPWAKFKPLIK</sequence>
<keyword evidence="2" id="KW-1185">Reference proteome</keyword>
<organism evidence="1 2">
    <name type="scientific">Sphingobacterium thalpophilum</name>
    <dbReference type="NCBI Taxonomy" id="259"/>
    <lineage>
        <taxon>Bacteria</taxon>
        <taxon>Pseudomonadati</taxon>
        <taxon>Bacteroidota</taxon>
        <taxon>Sphingobacteriia</taxon>
        <taxon>Sphingobacteriales</taxon>
        <taxon>Sphingobacteriaceae</taxon>
        <taxon>Sphingobacterium</taxon>
    </lineage>
</organism>
<reference evidence="1" key="1">
    <citation type="submission" date="2024-04" db="EMBL/GenBank/DDBJ databases">
        <title>Complete genome sequence of Sphingobacterium thalpophiium BAA-1094.</title>
        <authorList>
            <person name="Adaikpoh B.I."/>
        </authorList>
    </citation>
    <scope>NUCLEOTIDE SEQUENCE</scope>
    <source>
        <strain evidence="1">BAA-1094</strain>
    </source>
</reference>
<evidence type="ECO:0000313" key="2">
    <source>
        <dbReference type="Proteomes" id="UP001485301"/>
    </source>
</evidence>
<dbReference type="Proteomes" id="UP001485301">
    <property type="component" value="Chromosome"/>
</dbReference>
<accession>A0ACD5C4N0</accession>
<dbReference type="EC" id="3.5.1.28" evidence="1"/>
<name>A0ACD5C4N0_9SPHI</name>
<proteinExistence type="predicted"/>